<evidence type="ECO:0000259" key="2">
    <source>
        <dbReference type="Pfam" id="PF03632"/>
    </source>
</evidence>
<dbReference type="Gene3D" id="1.50.10.10">
    <property type="match status" value="1"/>
</dbReference>
<dbReference type="GO" id="GO:0016757">
    <property type="term" value="F:glycosyltransferase activity"/>
    <property type="evidence" value="ECO:0007669"/>
    <property type="project" value="UniProtKB-ARBA"/>
</dbReference>
<dbReference type="InterPro" id="IPR005196">
    <property type="entry name" value="Glyco_hydro_65_N"/>
</dbReference>
<evidence type="ECO:0000259" key="3">
    <source>
        <dbReference type="Pfam" id="PF03633"/>
    </source>
</evidence>
<gene>
    <name evidence="5" type="ORF">AB5J51_34070</name>
</gene>
<dbReference type="InterPro" id="IPR037018">
    <property type="entry name" value="GH65_N"/>
</dbReference>
<feature type="domain" description="Glycoside hydrolase family 65 N-terminal" evidence="4">
    <location>
        <begin position="9"/>
        <end position="190"/>
    </location>
</feature>
<dbReference type="EMBL" id="CP165727">
    <property type="protein sequence ID" value="XDV67598.1"/>
    <property type="molecule type" value="Genomic_DNA"/>
</dbReference>
<dbReference type="PANTHER" id="PTHR11051:SF8">
    <property type="entry name" value="PROTEIN-GLUCOSYLGALACTOSYLHYDROXYLYSINE GLUCOSIDASE"/>
    <property type="match status" value="1"/>
</dbReference>
<organism evidence="5">
    <name type="scientific">Streptomyces sp. R33</name>
    <dbReference type="NCBI Taxonomy" id="3238629"/>
    <lineage>
        <taxon>Bacteria</taxon>
        <taxon>Bacillati</taxon>
        <taxon>Actinomycetota</taxon>
        <taxon>Actinomycetes</taxon>
        <taxon>Kitasatosporales</taxon>
        <taxon>Streptomycetaceae</taxon>
        <taxon>Streptomyces</taxon>
    </lineage>
</organism>
<accession>A0AB39YEC2</accession>
<dbReference type="Pfam" id="PF03633">
    <property type="entry name" value="Glyco_hydro_65C"/>
    <property type="match status" value="1"/>
</dbReference>
<dbReference type="GO" id="GO:0030246">
    <property type="term" value="F:carbohydrate binding"/>
    <property type="evidence" value="ECO:0007669"/>
    <property type="project" value="InterPro"/>
</dbReference>
<dbReference type="PANTHER" id="PTHR11051">
    <property type="entry name" value="GLYCOSYL HYDROLASE-RELATED"/>
    <property type="match status" value="1"/>
</dbReference>
<dbReference type="GO" id="GO:0005975">
    <property type="term" value="P:carbohydrate metabolic process"/>
    <property type="evidence" value="ECO:0007669"/>
    <property type="project" value="InterPro"/>
</dbReference>
<dbReference type="InterPro" id="IPR005194">
    <property type="entry name" value="Glyco_hydro_65_C"/>
</dbReference>
<dbReference type="Pfam" id="PF03632">
    <property type="entry name" value="Glyco_hydro_65m"/>
    <property type="match status" value="1"/>
</dbReference>
<dbReference type="SUPFAM" id="SSF48208">
    <property type="entry name" value="Six-hairpin glycosidases"/>
    <property type="match status" value="1"/>
</dbReference>
<feature type="domain" description="Glycoside hydrolase family 65 central catalytic" evidence="2">
    <location>
        <begin position="258"/>
        <end position="334"/>
    </location>
</feature>
<dbReference type="InterPro" id="IPR008928">
    <property type="entry name" value="6-hairpin_glycosidase_sf"/>
</dbReference>
<dbReference type="GO" id="GO:0004553">
    <property type="term" value="F:hydrolase activity, hydrolyzing O-glycosyl compounds"/>
    <property type="evidence" value="ECO:0007669"/>
    <property type="project" value="TreeGrafter"/>
</dbReference>
<evidence type="ECO:0000259" key="4">
    <source>
        <dbReference type="Pfam" id="PF03636"/>
    </source>
</evidence>
<dbReference type="Gene3D" id="2.70.98.40">
    <property type="entry name" value="Glycoside hydrolase, family 65, N-terminal domain"/>
    <property type="match status" value="1"/>
</dbReference>
<dbReference type="InterPro" id="IPR011013">
    <property type="entry name" value="Gal_mutarotase_sf_dom"/>
</dbReference>
<dbReference type="AlphaFoldDB" id="A0AB39YEC2"/>
<dbReference type="InterPro" id="IPR005195">
    <property type="entry name" value="Glyco_hydro_65_M"/>
</dbReference>
<dbReference type="SUPFAM" id="SSF74650">
    <property type="entry name" value="Galactose mutarotase-like"/>
    <property type="match status" value="1"/>
</dbReference>
<protein>
    <submittedName>
        <fullName evidence="5">Glycosyl hydrolase family 65 protein</fullName>
    </submittedName>
</protein>
<evidence type="ECO:0000256" key="1">
    <source>
        <dbReference type="ARBA" id="ARBA00023295"/>
    </source>
</evidence>
<reference evidence="5" key="1">
    <citation type="submission" date="2024-08" db="EMBL/GenBank/DDBJ databases">
        <authorList>
            <person name="Yu S.T."/>
        </authorList>
    </citation>
    <scope>NUCLEOTIDE SEQUENCE</scope>
    <source>
        <strain evidence="5">R33</strain>
    </source>
</reference>
<feature type="domain" description="Glycoside hydrolase family 65 C-terminal" evidence="3">
    <location>
        <begin position="344"/>
        <end position="404"/>
    </location>
</feature>
<sequence>MTTAWCWEYHRYGPKTERLVEALCTLGNGRFATRGSAPESVADDIHYPGTYLAGCYNRLASTIGGRTVSNEDMVRLPDWTALRYRCLPEGAPPGDWLTPDHPALRHSHVSLDLRAGTLTRRMLFHDAEGRRLGVTHTRLVHMGDPNLAAQNMVFRAYGWRGRIEIESVLEGEVTNAGVDRYRALAGRHLVEHRAGVEAEGTAWISQPPCAPRSTVPRRIRCGGASTVPRTPRTSPRCWPPTRCPGNACGVLERLFLRLGCRLDDDLWRRTVDYYVRRTCHGSTLSSLVHGWVLAREQGPNAWRYCQEALLSDITDIQGGTTGEGIHLGAMGGTLDLVERGIVGLEPHGDGLHIDPVPLSEVPRSSFSISYLGHRDIRIRFRPGRLGISVPSSTLGPVPLVLPGDRRERIAASQERWFRLPKG</sequence>
<keyword evidence="5" id="KW-0378">Hydrolase</keyword>
<keyword evidence="1" id="KW-0326">Glycosidase</keyword>
<evidence type="ECO:0000313" key="5">
    <source>
        <dbReference type="EMBL" id="XDV67598.1"/>
    </source>
</evidence>
<name>A0AB39YEC2_9ACTN</name>
<dbReference type="InterPro" id="IPR012341">
    <property type="entry name" value="6hp_glycosidase-like_sf"/>
</dbReference>
<dbReference type="RefSeq" id="WP_369779384.1">
    <property type="nucleotide sequence ID" value="NZ_CP165727.1"/>
</dbReference>
<dbReference type="Pfam" id="PF03636">
    <property type="entry name" value="Glyco_hydro_65N"/>
    <property type="match status" value="1"/>
</dbReference>
<proteinExistence type="predicted"/>